<reference evidence="2 3" key="1">
    <citation type="submission" date="2020-04" db="EMBL/GenBank/DDBJ databases">
        <authorList>
            <person name="Hitch T.C.A."/>
            <person name="Wylensek D."/>
            <person name="Clavel T."/>
        </authorList>
    </citation>
    <scope>NUCLEOTIDE SEQUENCE [LARGE SCALE GENOMIC DNA]</scope>
    <source>
        <strain evidence="2 3">WB01_NA02</strain>
    </source>
</reference>
<sequence>MKGKFVNSLIVIIPLANIFLGGWSVDAILSWFGKDIPFYADAIIGLFVAEFSFPIAIIGTILKAFGIF</sequence>
<gene>
    <name evidence="2" type="ORF">HF849_16385</name>
</gene>
<proteinExistence type="predicted"/>
<keyword evidence="1" id="KW-0812">Transmembrane</keyword>
<comment type="caution">
    <text evidence="2">The sequence shown here is derived from an EMBL/GenBank/DDBJ whole genome shotgun (WGS) entry which is preliminary data.</text>
</comment>
<protein>
    <submittedName>
        <fullName evidence="2">Uncharacterized protein</fullName>
    </submittedName>
</protein>
<organism evidence="2 3">
    <name type="scientific">Clostridium beijerinckii</name>
    <name type="common">Clostridium MP</name>
    <dbReference type="NCBI Taxonomy" id="1520"/>
    <lineage>
        <taxon>Bacteria</taxon>
        <taxon>Bacillati</taxon>
        <taxon>Bacillota</taxon>
        <taxon>Clostridia</taxon>
        <taxon>Eubacteriales</taxon>
        <taxon>Clostridiaceae</taxon>
        <taxon>Clostridium</taxon>
    </lineage>
</organism>
<feature type="transmembrane region" description="Helical" evidence="1">
    <location>
        <begin position="38"/>
        <end position="62"/>
    </location>
</feature>
<keyword evidence="1" id="KW-0472">Membrane</keyword>
<dbReference type="Proteomes" id="UP000587880">
    <property type="component" value="Unassembled WGS sequence"/>
</dbReference>
<dbReference type="AlphaFoldDB" id="A0A7X9SR23"/>
<keyword evidence="1" id="KW-1133">Transmembrane helix</keyword>
<feature type="transmembrane region" description="Helical" evidence="1">
    <location>
        <begin position="9"/>
        <end position="32"/>
    </location>
</feature>
<name>A0A7X9SR23_CLOBE</name>
<evidence type="ECO:0000313" key="3">
    <source>
        <dbReference type="Proteomes" id="UP000587880"/>
    </source>
</evidence>
<evidence type="ECO:0000256" key="1">
    <source>
        <dbReference type="SAM" id="Phobius"/>
    </source>
</evidence>
<dbReference type="EMBL" id="JABAGD010000031">
    <property type="protein sequence ID" value="NMF06297.1"/>
    <property type="molecule type" value="Genomic_DNA"/>
</dbReference>
<dbReference type="RefSeq" id="WP_168982509.1">
    <property type="nucleotide sequence ID" value="NZ_JABAGD010000031.1"/>
</dbReference>
<evidence type="ECO:0000313" key="2">
    <source>
        <dbReference type="EMBL" id="NMF06297.1"/>
    </source>
</evidence>
<accession>A0A7X9SR23</accession>